<dbReference type="InterPro" id="IPR001640">
    <property type="entry name" value="Lgt"/>
</dbReference>
<protein>
    <recommendedName>
        <fullName evidence="7">Phosphatidylglycerol--prolipoprotein diacylglyceryl transferase</fullName>
        <ecNumber evidence="7">2.5.1.145</ecNumber>
    </recommendedName>
</protein>
<feature type="transmembrane region" description="Helical" evidence="7">
    <location>
        <begin position="67"/>
        <end position="90"/>
    </location>
</feature>
<evidence type="ECO:0000256" key="6">
    <source>
        <dbReference type="ARBA" id="ARBA00023136"/>
    </source>
</evidence>
<feature type="region of interest" description="Disordered" evidence="8">
    <location>
        <begin position="328"/>
        <end position="363"/>
    </location>
</feature>
<dbReference type="HAMAP" id="MF_01147">
    <property type="entry name" value="Lgt"/>
    <property type="match status" value="1"/>
</dbReference>
<keyword evidence="3 7" id="KW-0808">Transferase</keyword>
<dbReference type="PROSITE" id="PS01311">
    <property type="entry name" value="LGT"/>
    <property type="match status" value="1"/>
</dbReference>
<dbReference type="RefSeq" id="WP_386739233.1">
    <property type="nucleotide sequence ID" value="NZ_JBHSMG010000001.1"/>
</dbReference>
<keyword evidence="10" id="KW-1185">Reference proteome</keyword>
<evidence type="ECO:0000256" key="5">
    <source>
        <dbReference type="ARBA" id="ARBA00022989"/>
    </source>
</evidence>
<evidence type="ECO:0000256" key="2">
    <source>
        <dbReference type="ARBA" id="ARBA00022475"/>
    </source>
</evidence>
<proteinExistence type="inferred from homology"/>
<dbReference type="GO" id="GO:0008961">
    <property type="term" value="F:phosphatidylglycerol-prolipoprotein diacylglyceryl transferase activity"/>
    <property type="evidence" value="ECO:0007669"/>
    <property type="project" value="UniProtKB-EC"/>
</dbReference>
<evidence type="ECO:0000256" key="4">
    <source>
        <dbReference type="ARBA" id="ARBA00022692"/>
    </source>
</evidence>
<comment type="similarity">
    <text evidence="1 7">Belongs to the Lgt family.</text>
</comment>
<name>A0ABW0NR05_9MICO</name>
<accession>A0ABW0NR05</accession>
<keyword evidence="5 7" id="KW-1133">Transmembrane helix</keyword>
<feature type="transmembrane region" description="Helical" evidence="7">
    <location>
        <begin position="110"/>
        <end position="135"/>
    </location>
</feature>
<evidence type="ECO:0000256" key="8">
    <source>
        <dbReference type="SAM" id="MobiDB-lite"/>
    </source>
</evidence>
<comment type="catalytic activity">
    <reaction evidence="7">
        <text>L-cysteinyl-[prolipoprotein] + a 1,2-diacyl-sn-glycero-3-phospho-(1'-sn-glycerol) = an S-1,2-diacyl-sn-glyceryl-L-cysteinyl-[prolipoprotein] + sn-glycerol 1-phosphate + H(+)</text>
        <dbReference type="Rhea" id="RHEA:56712"/>
        <dbReference type="Rhea" id="RHEA-COMP:14679"/>
        <dbReference type="Rhea" id="RHEA-COMP:14680"/>
        <dbReference type="ChEBI" id="CHEBI:15378"/>
        <dbReference type="ChEBI" id="CHEBI:29950"/>
        <dbReference type="ChEBI" id="CHEBI:57685"/>
        <dbReference type="ChEBI" id="CHEBI:64716"/>
        <dbReference type="ChEBI" id="CHEBI:140658"/>
        <dbReference type="EC" id="2.5.1.145"/>
    </reaction>
</comment>
<evidence type="ECO:0000256" key="1">
    <source>
        <dbReference type="ARBA" id="ARBA00007150"/>
    </source>
</evidence>
<sequence>MVPFTIPSPPIDWQVFYVGSWLHSWIPAWPENWTLPVHTYALCILAGIIAALLITNRRMVRRGAEPWIIIDISLWAIVLGIAGARFYHVVTHIDDYFGPGKNTWNPLQAGAVWNIWDGGNAIFGALIFGALGIYIGSRFAGVRFWSVADALAPTLLVAQSLGRLGNYFNHELYGLPTNLPWGLEIESTNAAYPSGLPTSGVYFHPTFLYEIIWNLSGFVLILLIENKVTWVASRAGGARVPHLTRKASWQWGKVLGLYLIWYGAGRSWFESIRVDPSQSFLGIRDNVWGALAAVVLGIVIIAVQTRRHPGAEPSFYLPGRQWTPPAAVDSEEFYSDTDESGDDAEAGSRETGAPATSGAAHPS</sequence>
<dbReference type="PANTHER" id="PTHR30589">
    <property type="entry name" value="PROLIPOPROTEIN DIACYLGLYCERYL TRANSFERASE"/>
    <property type="match status" value="1"/>
</dbReference>
<dbReference type="Proteomes" id="UP001596039">
    <property type="component" value="Unassembled WGS sequence"/>
</dbReference>
<keyword evidence="6 7" id="KW-0472">Membrane</keyword>
<dbReference type="EMBL" id="JBHSMG010000001">
    <property type="protein sequence ID" value="MFC5501652.1"/>
    <property type="molecule type" value="Genomic_DNA"/>
</dbReference>
<feature type="binding site" evidence="7">
    <location>
        <position position="163"/>
    </location>
    <ligand>
        <name>a 1,2-diacyl-sn-glycero-3-phospho-(1'-sn-glycerol)</name>
        <dbReference type="ChEBI" id="CHEBI:64716"/>
    </ligand>
</feature>
<feature type="compositionally biased region" description="Acidic residues" evidence="8">
    <location>
        <begin position="329"/>
        <end position="345"/>
    </location>
</feature>
<keyword evidence="2 7" id="KW-1003">Cell membrane</keyword>
<evidence type="ECO:0000313" key="10">
    <source>
        <dbReference type="Proteomes" id="UP001596039"/>
    </source>
</evidence>
<comment type="pathway">
    <text evidence="7">Protein modification; lipoprotein biosynthesis (diacylglyceryl transfer).</text>
</comment>
<comment type="function">
    <text evidence="7">Catalyzes the transfer of the diacylglyceryl group from phosphatidylglycerol to the sulfhydryl group of the N-terminal cysteine of a prolipoprotein, the first step in the formation of mature lipoproteins.</text>
</comment>
<comment type="caution">
    <text evidence="9">The sequence shown here is derived from an EMBL/GenBank/DDBJ whole genome shotgun (WGS) entry which is preliminary data.</text>
</comment>
<evidence type="ECO:0000256" key="7">
    <source>
        <dbReference type="HAMAP-Rule" id="MF_01147"/>
    </source>
</evidence>
<feature type="transmembrane region" description="Helical" evidence="7">
    <location>
        <begin position="288"/>
        <end position="305"/>
    </location>
</feature>
<comment type="subcellular location">
    <subcellularLocation>
        <location evidence="7">Cell membrane</location>
        <topology evidence="7">Multi-pass membrane protein</topology>
    </subcellularLocation>
</comment>
<reference evidence="10" key="1">
    <citation type="journal article" date="2019" name="Int. J. Syst. Evol. Microbiol.">
        <title>The Global Catalogue of Microorganisms (GCM) 10K type strain sequencing project: providing services to taxonomists for standard genome sequencing and annotation.</title>
        <authorList>
            <consortium name="The Broad Institute Genomics Platform"/>
            <consortium name="The Broad Institute Genome Sequencing Center for Infectious Disease"/>
            <person name="Wu L."/>
            <person name="Ma J."/>
        </authorList>
    </citation>
    <scope>NUCLEOTIDE SEQUENCE [LARGE SCALE GENOMIC DNA]</scope>
    <source>
        <strain evidence="10">CGMCC 4.6997</strain>
    </source>
</reference>
<feature type="transmembrane region" description="Helical" evidence="7">
    <location>
        <begin position="37"/>
        <end position="55"/>
    </location>
</feature>
<organism evidence="9 10">
    <name type="scientific">Lysinimonas soli</name>
    <dbReference type="NCBI Taxonomy" id="1074233"/>
    <lineage>
        <taxon>Bacteria</taxon>
        <taxon>Bacillati</taxon>
        <taxon>Actinomycetota</taxon>
        <taxon>Actinomycetes</taxon>
        <taxon>Micrococcales</taxon>
        <taxon>Microbacteriaceae</taxon>
        <taxon>Lysinimonas</taxon>
    </lineage>
</organism>
<keyword evidence="4 7" id="KW-0812">Transmembrane</keyword>
<dbReference type="PANTHER" id="PTHR30589:SF0">
    <property type="entry name" value="PHOSPHATIDYLGLYCEROL--PROLIPOPROTEIN DIACYLGLYCERYL TRANSFERASE"/>
    <property type="match status" value="1"/>
</dbReference>
<evidence type="ECO:0000313" key="9">
    <source>
        <dbReference type="EMBL" id="MFC5501652.1"/>
    </source>
</evidence>
<dbReference type="Pfam" id="PF01790">
    <property type="entry name" value="LGT"/>
    <property type="match status" value="1"/>
</dbReference>
<gene>
    <name evidence="7" type="primary">lgt</name>
    <name evidence="9" type="ORF">ACFPJ4_05275</name>
</gene>
<dbReference type="EC" id="2.5.1.145" evidence="7"/>
<feature type="transmembrane region" description="Helical" evidence="7">
    <location>
        <begin position="142"/>
        <end position="162"/>
    </location>
</feature>
<feature type="transmembrane region" description="Helical" evidence="7">
    <location>
        <begin position="202"/>
        <end position="224"/>
    </location>
</feature>
<evidence type="ECO:0000256" key="3">
    <source>
        <dbReference type="ARBA" id="ARBA00022679"/>
    </source>
</evidence>